<protein>
    <submittedName>
        <fullName evidence="9">SDR family NAD(P)-dependent oxidoreductase</fullName>
    </submittedName>
</protein>
<dbReference type="SMART" id="SM00822">
    <property type="entry name" value="PKS_KR"/>
    <property type="match status" value="3"/>
</dbReference>
<evidence type="ECO:0000256" key="2">
    <source>
        <dbReference type="ARBA" id="ARBA00022553"/>
    </source>
</evidence>
<evidence type="ECO:0000259" key="8">
    <source>
        <dbReference type="PROSITE" id="PS52019"/>
    </source>
</evidence>
<comment type="caution">
    <text evidence="9">The sequence shown here is derived from an EMBL/GenBank/DDBJ whole genome shotgun (WGS) entry which is preliminary data.</text>
</comment>
<dbReference type="InterPro" id="IPR018201">
    <property type="entry name" value="Ketoacyl_synth_AS"/>
</dbReference>
<evidence type="ECO:0000256" key="5">
    <source>
        <dbReference type="PROSITE-ProRule" id="PRU01363"/>
    </source>
</evidence>
<organism evidence="9 10">
    <name type="scientific">Amycolatopsis silviterrae</name>
    <dbReference type="NCBI Taxonomy" id="1656914"/>
    <lineage>
        <taxon>Bacteria</taxon>
        <taxon>Bacillati</taxon>
        <taxon>Actinomycetota</taxon>
        <taxon>Actinomycetes</taxon>
        <taxon>Pseudonocardiales</taxon>
        <taxon>Pseudonocardiaceae</taxon>
        <taxon>Amycolatopsis</taxon>
    </lineage>
</organism>
<dbReference type="InterPro" id="IPR050091">
    <property type="entry name" value="PKS_NRPS_Biosynth_Enz"/>
</dbReference>
<dbReference type="Gene3D" id="3.40.47.10">
    <property type="match status" value="4"/>
</dbReference>
<evidence type="ECO:0000313" key="10">
    <source>
        <dbReference type="Proteomes" id="UP001597483"/>
    </source>
</evidence>
<dbReference type="CDD" id="cd08956">
    <property type="entry name" value="KR_3_FAS_SDR_x"/>
    <property type="match status" value="2"/>
</dbReference>
<dbReference type="SMART" id="SM00826">
    <property type="entry name" value="PKS_DH"/>
    <property type="match status" value="2"/>
</dbReference>
<dbReference type="Pfam" id="PF16197">
    <property type="entry name" value="KAsynt_C_assoc"/>
    <property type="match status" value="4"/>
</dbReference>
<evidence type="ECO:0000256" key="1">
    <source>
        <dbReference type="ARBA" id="ARBA00022450"/>
    </source>
</evidence>
<accession>A0ABW5HG01</accession>
<dbReference type="InterPro" id="IPR013968">
    <property type="entry name" value="PKS_KR"/>
</dbReference>
<keyword evidence="10" id="KW-1185">Reference proteome</keyword>
<dbReference type="Gene3D" id="3.40.366.10">
    <property type="entry name" value="Malonyl-Coenzyme A Acyl Carrier Protein, domain 2"/>
    <property type="match status" value="4"/>
</dbReference>
<feature type="active site" description="Proton acceptor; for dehydratase activity" evidence="5">
    <location>
        <position position="1762"/>
    </location>
</feature>
<feature type="region of interest" description="N-terminal hotdog fold" evidence="5">
    <location>
        <begin position="1730"/>
        <end position="1852"/>
    </location>
</feature>
<evidence type="ECO:0000259" key="6">
    <source>
        <dbReference type="PROSITE" id="PS50075"/>
    </source>
</evidence>
<feature type="domain" description="PKS/mFAS DH" evidence="8">
    <location>
        <begin position="1730"/>
        <end position="1992"/>
    </location>
</feature>
<dbReference type="InterPro" id="IPR014031">
    <property type="entry name" value="Ketoacyl_synth_C"/>
</dbReference>
<dbReference type="Proteomes" id="UP001597483">
    <property type="component" value="Unassembled WGS sequence"/>
</dbReference>
<dbReference type="PROSITE" id="PS52004">
    <property type="entry name" value="KS3_2"/>
    <property type="match status" value="4"/>
</dbReference>
<feature type="active site" description="Proton donor; for dehydratase activity" evidence="5">
    <location>
        <position position="1919"/>
    </location>
</feature>
<dbReference type="Gene3D" id="3.40.50.720">
    <property type="entry name" value="NAD(P)-binding Rossmann-like Domain"/>
    <property type="match status" value="3"/>
</dbReference>
<evidence type="ECO:0000256" key="3">
    <source>
        <dbReference type="ARBA" id="ARBA00022679"/>
    </source>
</evidence>
<feature type="domain" description="Carrier" evidence="6">
    <location>
        <begin position="849"/>
        <end position="924"/>
    </location>
</feature>
<dbReference type="CDD" id="cd00833">
    <property type="entry name" value="PKS"/>
    <property type="match status" value="4"/>
</dbReference>
<dbReference type="InterPro" id="IPR057326">
    <property type="entry name" value="KR_dom"/>
</dbReference>
<dbReference type="Gene3D" id="3.10.129.110">
    <property type="entry name" value="Polyketide synthase dehydratase"/>
    <property type="match status" value="2"/>
</dbReference>
<feature type="active site" description="Proton acceptor; for dehydratase activity" evidence="5">
    <location>
        <position position="4618"/>
    </location>
</feature>
<dbReference type="PROSITE" id="PS50075">
    <property type="entry name" value="CARRIER"/>
    <property type="match status" value="4"/>
</dbReference>
<feature type="domain" description="Ketosynthase family 3 (KS3)" evidence="7">
    <location>
        <begin position="937"/>
        <end position="1332"/>
    </location>
</feature>
<keyword evidence="3" id="KW-0808">Transferase</keyword>
<dbReference type="PANTHER" id="PTHR43775:SF51">
    <property type="entry name" value="INACTIVE PHENOLPHTHIOCEROL SYNTHESIS POLYKETIDE SYNTHASE TYPE I PKS1-RELATED"/>
    <property type="match status" value="1"/>
</dbReference>
<dbReference type="PROSITE" id="PS52019">
    <property type="entry name" value="PKS_MFAS_DH"/>
    <property type="match status" value="2"/>
</dbReference>
<keyword evidence="1" id="KW-0596">Phosphopantetheine</keyword>
<dbReference type="SUPFAM" id="SSF53901">
    <property type="entry name" value="Thiolase-like"/>
    <property type="match status" value="4"/>
</dbReference>
<dbReference type="Pfam" id="PF14765">
    <property type="entry name" value="PS-DH"/>
    <property type="match status" value="2"/>
</dbReference>
<sequence>MGISEGVAVVGMSCRFPGASDPDAFWRLLRAGADAVTPVPDGRVDPGTGRGGFVDRVGDFDPAFFGISPREAAAMDPQQRLMLELGWEAFEDAGLLPGGDAGVFVGAIREDYADLRRAHAISAHSMTGLQRGMIANRVSYALGLRGPSFVIDAAQASSLVAVHTACASLLAGECAVALAGGVTLNLSADSALTAVRFGGLSPDGRCQVFDARANGYVRGEGGGLVVLKRLADAVADGDLIRCVIRGSAVTNDGGGASLTAPEQGAQEECLRLACERAGVDPAGVRYVELHGSGTRIGDPVEAAALGAVFGAGREQPLLVGSVKTNIGHLEGAAGVAGLLKTVLGLERGELPASLHFREPNPEIPLEALKIRVQDRASAWPGAGVAGVSSFGMGGTNCHVVLEKWTGAAPPCGSRVAPWVLSAKTGQALRDQALRLREHLEAHPQLDLAAAARSSATTRSVFDHRAVLIAPDRDRVLPGLAALAEGVPFPGLTTGVARRTGKVAFVFPGQGTQWAGMAAELLDSSPVFAGRMRECADALAPHVDFSLLDVVRGEMRDVEVVQPALFAVMVSLAALWRSLGIEPDAVAGHSQGEVAAACVAGALSLEDAAKVVALRSRAVRDLSGEGAMAAVALPEREAARRMTDRLWIAAVNGPDSTVVTGDVAAVEEFAAACAREGIRIRRVDVRYASHSPLMEPLREPLLDALAGIRPADTDVAFVSAVTGGVLAGSELDASYWYRNLVQRVEFEQATRSLTALGCDIFVESSPHPVLTAPVQQVAEGALAVGSLRRDSGGLEEILASAAQLHVRGQAPDWGRAFDGGRVRLPTYPFQRQRYWLGEAASEPEAHEAPRDTLGLVRAHTAAVLGHPAPDAVAVDATFRELGIDSHLAVELRNRLAADSGNDLPATVLFDHPTCADLAAHLAGGCGENAPAVRSAAEDDPVVVVGMACRFPGGVGSPEDLWDLVAEGRDAVSPFPADRGWGEGSGGFVDDVAGFDADFFGISPREALGMDPQQRLVLECSWEALERAGIDPSSVRGSDLGVFVGVMGGEGAGLTGRAASVVSGRVAYVLGAEGPALSVDTACSSSLVALHLAARSVRDGECSTALAGGVTVMSSPELFEEFARNGGLAGDGRCKSFADAADGTGWAEGVGLVVVERLSEARRRGHRVLAVIRGSAVNQDGASNGLSAPSGRAQRRVIRQALANAGLSPAEVDVVEAHGTGTRLGDPIEAQAVLATYGQDRDRPVLLGSVKSNIGHAQAAAGVAGVVKMILAMRHGVVPASLHIDRPSSFVDWESGAVELAGEQVPWPEAGRVRRAAVSSFGVSGTNAHVILEQGPVAEVADRPDGGLVPWVVSARSADALREQIRRLAGCLGPALDVGYSLVRGRAVFDHRAVLLGERVVEGVAGPVAKTVFVFPGQGSQWVGMAAELWDASPVFAEWMDRCAAALTPWVDLRDALGSERVEVVQPALWAVMVSLAGLWRSFGVEPDAVVGHSQGEIAAACVAGALSLEDGAKVVAARSRLIAERLSGRGAMASVTLPEGYVLDDRLSVAVVNGPASVVVSGDPAAIDELLRTVPGKRIAVDYASHSAQVESVRDELLAALQGLTPGRPTIPFCSTVSGTAAFDAEYWYENLRRTVQFEQAVQSLGDGVFLEMSPHPVLTMHIEGTAIGSLCRGDGGLERFLTSLAEAYVRGVDVDWTPLVAGGQLVELPAYPFQHRQYRLDARPATGSAHPLLTTAVELADGAGSLSTGRISLRAQPWLADHVVAGTVLFPGTGFLELAGHAGAGLGAATVRELTVEAPLELSTEDVVDVQVLVGAVEDSGCRSVSVHARPAGDAEWRRHASGSLAVTEPPRGFAQPVWPPEDAVPLEIRYDVLAETGFEYGAAFRGLRSAWQRGEERFAEVDLRPEPGGFALHPALLDAALHPLLLDGDGLRVPFAWGGVRCAATDATTLRVRVTPAGEDAFAVVLTDTGGKPVAAVDSLTLRPMGQARRTLYEVDWKPAPSAGKPATAEVFVCPQPDEELGPAVREVLTRVLGAIRDWLANEHSPDERLVLVTRNATGADPNLAHAPVWGLVRSAQAEHPGRFVLLDLDESAAVPDAVRLDEPQQAVRDGAVLVPRLRKLIAEPGPELDGTVLVTGASGTLGGLLARHLVTAHGVRRLVLASRTATAGLGAELAELGAAVEEVACDVSDRDQVRRLLADHPVDAVVHAAGALDDGLIESMTPERLDAVLAPKADAAWYLHDLAKDVSQFVLFSSMAGVVGTAGQGNYAAANAFLDALAAHRRARGLPAVSMAWGLWDQRSGMTSGVGEIERQRLARDGMAPLPTARALELFDAALGAGRAAVVATRIDPRALRTDSAVLRELAGPASADRGRALADLPEDERYQAALDLVRTHAAAVLGHPSPAALAHGRPFRELGFDSLTGVELRNRIAADSGISLPGTLVFDCPTPEAVADRLLARAPDEKPAVRRASDEDPVVLVGMACRFPGGVGSPEDLWDLVAEGRDAVSPFPADRGWGTGFGGFLDDVAGFDAEFFGISPREAQAMDPQQRLVLECSWEALERAGIDPSSVRGSDLGVFVGAMRGDYRTDGDYGLTGGAGSVVSGRVAYVLGAEGPAVSVDTACSSSLVALHLAAESVRRGESTAALAGGVTAMASPVLFEEFARQGGLAADGRCKSFSGAADGTGWAEGVGVVVVERLSDARRRGHRVLAVLRGSAVNQDGASNGLTAPHGPSQQRVIRRALANAGLRPSDVDVVEGHGTGTRLGDPIEAQAVLATYGQDRDRPMLLGSVKSNIGHAQAASGMAGLMKMVLAMRHGIVPATLHVDEPSPVVDWEAGAVTLAREPVAWPEAGRPRRAGVSSFGISGTNAHVIVEQGPAPEEGDRPDGGLVPWVVSARSDVALREQVRRLAGCSGSALDVGYSLVRGRAAFDHRAVVLGERTVEGVAGPVAKTVFVFPGQGSQWVGMAAELWDTSPVFAGWMDRCAAALTPWVDLRDALGSDRVEVVQPALWAVMVSLAGLWRSFGVEPDAVVGHSQGEIAAACVAGALSLEDGARVVVERSRLIAERLSGRGAMASVSLPDGYVLDDRLSVAVVNSSDSVVVSGDPDAVDELLRTVPGKRIAVDYASHSAQVEPVRDELLAALRGITPKTPEIPFCSTVFDTAAFDAEYWYQNLRQTVQFERAVQSLGDAVFLEMSPHPVLTMHIEGTGSLRRGDGGLERFLTSLAEAYVRGVDVDWMPLLEGGRQTDLPTYAFQHRRYWHRTESSTVDDWRYRIVWRQVPEARHAFPGRWLAVVSEDGADLGPDVETVALSELSERLEAGEPAGVLSMLGVDDTLTLVRVLEDEKVDAPLWLVTSGAVAAAPGDVVRQPEQAQRWGLGLTVGLEHPRRWGGLADLPEDVDDRVLGRLAAVLSGDEDQVAVRAGGTYARRLVRAPRAQPGRVWRPRGTVLVTGGTGGLGAHVARWVLQNGAERVVLAGRRGPDAPGAGALAAELGEQVAFAACDVADRDAVRELLASLPDLTAVVHAAGAAQHSTPVTEIGDAAEVMRAKVDGAANLDALLDHDNLDAFVLFSSGAGVWGGGGQGAYAAANAYLDALAQQRRAAGGNATSIAWGTWAGDGMARGGVGEQFRRLGLSEMDPQLAVRALQELAEPCQVVADIDWPVFGPAYSAARQRPLLAEVFEEPESPRPVVGDALPLVRAQVAAVLGMDSGDAVDVRRAFRELGFDSVTAVELRNRLNHATGLSLPPTVVFDHPNCAALAAHLTGTGPEPATAAAPVGEPIAIVAMSCRFPGGVESPEDLWRLVSEGTDAISGFPSDRGWTVSGSGGFLYGAAEFDAGFFGISPREATAMDPQQRLMLECSWEAFERAGIDPASVRGSRTGVFVGALAQDYGPRMHQAPADFAGYLATGSTGSVLSGRIAYTFGLEGQAVTIDTGCSSALVALHNACQSLRQGECSMALAGGVTVMSSPGAFAEFARLGGIAADGRCKPFADAAEGTGWSEGAGMLLVEPLSEARRNGHPVLAVIRGSAVNQDGASNGLTAPSGSAQQRVIRQSLATAGLSPADVDVVEGHGTGTRLGDPIEAQAVLATYGQDRAEPVVLGSVKSNLGHTQAAAGVAGVMKMVLAMRHGVVPASLHIDQPSSFVDWTAGAVSLARESTGWPEADRPRRAGVSAFGVGGTNAHVILEQGPVAEVAERSGGLVPWVVSARSADALREQIRRLAGCSGSALDVGYSLVRSRAAFDHRAVVLGERTVEGVARPSGKTVFVFPGQGSQWAGMAAELWDTSPVFAGWMDRCGAALEPWVDLRDALDSDRVEVVQPALWAVMVSLAGLWRSFGVEPDAVVGHSQGEIAAACVAGALSLEDGARVVVARSRLIAERLSGRGAMASVTLPAGHVLDDRLSVAVVNGPASVVVSGDPEAVDELLRIVPGKRIAVDYASHSAQVESVRDELLTALEGITPTVPEIPFCSTVSGTATFDAEYWYRNLRQTVQFERAVESLGDAVFLEMSPHPVLTMHIEGTAIGSLRRGDGGLERFLTSLAEAYVQGVEVDWMPLLEGGRHTDLATYPFQRQRYWLNADDTDATLHDHPFITAATVLADSAATVFTGTLAPDRMPWLAEHAVGNTVLLPGTAFLDLALWAGDQVGAPRVADLALESPLELPGSVTVQLTVDAPDASGHRAVRMHSRTADDAPWTRHASGVLTAESYAPSEPVPWPPADAEPLEAQALYDKLADLGYRYGPAFGGLREAFRAGTELYAEVALPEQLRPEARRFRLHPALLDAALHVLGADRTKPALPFSWSGVSLTAPGAAALRARISLRDNDVVSVRLADDHGNEVAQVDALALRAPADRLFRVEWRTAPQGAPEGSHTVVTDLAELRDIPATVFLKARYTGEIVREATAGMLAVLQEWLADGRFGASRLAIVTEGAELARAAVQGLVRSACSEHPDRFALVDLRDGGLPVHAVLAALATGETECEVRDGSVRVPRLTRVTGEGATAAWDPAGTVLITGGTGVLGGLVARHLVAEHGIRSLVLVSRQGHAPELVADLEAAGALVTAAACDVSDRDALARVLAGIPAEFPLRGVVHAAGVVADGVIGSLTPQRMDTVLAPKADAAWHLHELTKDLSQFVLFSSAAGVFGTPGQGNYAAANGFLDALARHRRASGLPAVSLAWGMWEPRSGLTGRLGETDLARMSQWGVRPLSSADGLALFDAACAMDEPVLVPVRLDVAGEVPSLLRGLVAAKPPVQAEAGLAQRLATLPEAGQHRAMLDLVRGHAAAVLGHPSPDLVETGRGFLDAGFDSLTALELRNRLAAATGVRLPTTVLFDHPTPVALARLLHGELLGGPWSPVDELDRLAARVRDSSDDDTRLAVAGRLRELLADLGGGADAASLDSATDDELFELVDDDLGIL</sequence>
<dbReference type="InterPro" id="IPR001227">
    <property type="entry name" value="Ac_transferase_dom_sf"/>
</dbReference>
<feature type="domain" description="PKS/mFAS DH" evidence="8">
    <location>
        <begin position="4586"/>
        <end position="4866"/>
    </location>
</feature>
<dbReference type="SUPFAM" id="SSF47336">
    <property type="entry name" value="ACP-like"/>
    <property type="match status" value="4"/>
</dbReference>
<dbReference type="Pfam" id="PF00109">
    <property type="entry name" value="ketoacyl-synt"/>
    <property type="match status" value="4"/>
</dbReference>
<dbReference type="EMBL" id="JBHUKS010000026">
    <property type="protein sequence ID" value="MFD2472101.1"/>
    <property type="molecule type" value="Genomic_DNA"/>
</dbReference>
<feature type="region of interest" description="N-terminal hotdog fold" evidence="5">
    <location>
        <begin position="4586"/>
        <end position="4706"/>
    </location>
</feature>
<dbReference type="SUPFAM" id="SSF51735">
    <property type="entry name" value="NAD(P)-binding Rossmann-fold domains"/>
    <property type="match status" value="6"/>
</dbReference>
<reference evidence="10" key="1">
    <citation type="journal article" date="2019" name="Int. J. Syst. Evol. Microbiol.">
        <title>The Global Catalogue of Microorganisms (GCM) 10K type strain sequencing project: providing services to taxonomists for standard genome sequencing and annotation.</title>
        <authorList>
            <consortium name="The Broad Institute Genomics Platform"/>
            <consortium name="The Broad Institute Genome Sequencing Center for Infectious Disease"/>
            <person name="Wu L."/>
            <person name="Ma J."/>
        </authorList>
    </citation>
    <scope>NUCLEOTIDE SEQUENCE [LARGE SCALE GENOMIC DNA]</scope>
    <source>
        <strain evidence="10">CGMCC 4.7641</strain>
    </source>
</reference>
<dbReference type="InterPro" id="IPR036736">
    <property type="entry name" value="ACP-like_sf"/>
</dbReference>
<feature type="region of interest" description="C-terminal hotdog fold" evidence="5">
    <location>
        <begin position="4717"/>
        <end position="4866"/>
    </location>
</feature>
<dbReference type="InterPro" id="IPR016036">
    <property type="entry name" value="Malonyl_transacylase_ACP-bd"/>
</dbReference>
<feature type="domain" description="Carrier" evidence="6">
    <location>
        <begin position="2386"/>
        <end position="2461"/>
    </location>
</feature>
<dbReference type="SMART" id="SM00825">
    <property type="entry name" value="PKS_KS"/>
    <property type="match status" value="4"/>
</dbReference>
<evidence type="ECO:0000256" key="4">
    <source>
        <dbReference type="ARBA" id="ARBA00023315"/>
    </source>
</evidence>
<feature type="domain" description="Carrier" evidence="6">
    <location>
        <begin position="5263"/>
        <end position="5338"/>
    </location>
</feature>
<proteinExistence type="predicted"/>
<dbReference type="InterPro" id="IPR009081">
    <property type="entry name" value="PP-bd_ACP"/>
</dbReference>
<dbReference type="PROSITE" id="PS00606">
    <property type="entry name" value="KS3_1"/>
    <property type="match status" value="3"/>
</dbReference>
<dbReference type="InterPro" id="IPR020806">
    <property type="entry name" value="PKS_PP-bd"/>
</dbReference>
<dbReference type="PROSITE" id="PS00012">
    <property type="entry name" value="PHOSPHOPANTETHEINE"/>
    <property type="match status" value="3"/>
</dbReference>
<feature type="domain" description="Ketosynthase family 3 (KS3)" evidence="7">
    <location>
        <begin position="3778"/>
        <end position="4187"/>
    </location>
</feature>
<dbReference type="SMART" id="SM01294">
    <property type="entry name" value="PKS_PP_betabranch"/>
    <property type="match status" value="2"/>
</dbReference>
<dbReference type="Pfam" id="PF22953">
    <property type="entry name" value="SpnB_Rossmann"/>
    <property type="match status" value="2"/>
</dbReference>
<dbReference type="Gene3D" id="3.30.70.3290">
    <property type="match status" value="4"/>
</dbReference>
<dbReference type="SMART" id="SM00827">
    <property type="entry name" value="PKS_AT"/>
    <property type="match status" value="4"/>
</dbReference>
<feature type="domain" description="Carrier" evidence="6">
    <location>
        <begin position="3692"/>
        <end position="3767"/>
    </location>
</feature>
<dbReference type="InterPro" id="IPR042104">
    <property type="entry name" value="PKS_dehydratase_sf"/>
</dbReference>
<dbReference type="InterPro" id="IPR049900">
    <property type="entry name" value="PKS_mFAS_DH"/>
</dbReference>
<dbReference type="InterPro" id="IPR020807">
    <property type="entry name" value="PKS_DH"/>
</dbReference>
<feature type="region of interest" description="C-terminal hotdog fold" evidence="5">
    <location>
        <begin position="1862"/>
        <end position="1992"/>
    </location>
</feature>
<dbReference type="Gene3D" id="1.10.1200.10">
    <property type="entry name" value="ACP-like"/>
    <property type="match status" value="4"/>
</dbReference>
<feature type="domain" description="Ketosynthase family 3 (KS3)" evidence="7">
    <location>
        <begin position="2474"/>
        <end position="2874"/>
    </location>
</feature>
<dbReference type="InterPro" id="IPR055123">
    <property type="entry name" value="SpnB-like_Rossmann"/>
</dbReference>
<dbReference type="InterPro" id="IPR006162">
    <property type="entry name" value="Ppantetheine_attach_site"/>
</dbReference>
<dbReference type="InterPro" id="IPR049552">
    <property type="entry name" value="PKS_DH_N"/>
</dbReference>
<dbReference type="PANTHER" id="PTHR43775">
    <property type="entry name" value="FATTY ACID SYNTHASE"/>
    <property type="match status" value="1"/>
</dbReference>
<dbReference type="InterPro" id="IPR020841">
    <property type="entry name" value="PKS_Beta-ketoAc_synthase_dom"/>
</dbReference>
<name>A0ABW5HG01_9PSEU</name>
<dbReference type="SMART" id="SM00823">
    <property type="entry name" value="PKS_PP"/>
    <property type="match status" value="4"/>
</dbReference>
<dbReference type="Pfam" id="PF08659">
    <property type="entry name" value="KR"/>
    <property type="match status" value="3"/>
</dbReference>
<dbReference type="SUPFAM" id="SSF55048">
    <property type="entry name" value="Probable ACP-binding domain of malonyl-CoA ACP transacylase"/>
    <property type="match status" value="4"/>
</dbReference>
<evidence type="ECO:0000313" key="9">
    <source>
        <dbReference type="EMBL" id="MFD2472101.1"/>
    </source>
</evidence>
<dbReference type="Pfam" id="PF02801">
    <property type="entry name" value="Ketoacyl-synt_C"/>
    <property type="match status" value="4"/>
</dbReference>
<keyword evidence="2" id="KW-0597">Phosphoprotein</keyword>
<dbReference type="InterPro" id="IPR014043">
    <property type="entry name" value="Acyl_transferase_dom"/>
</dbReference>
<dbReference type="InterPro" id="IPR032821">
    <property type="entry name" value="PKS_assoc"/>
</dbReference>
<dbReference type="Pfam" id="PF21089">
    <property type="entry name" value="PKS_DH_N"/>
    <property type="match status" value="2"/>
</dbReference>
<dbReference type="InterPro" id="IPR014030">
    <property type="entry name" value="Ketoacyl_synth_N"/>
</dbReference>
<dbReference type="InterPro" id="IPR016035">
    <property type="entry name" value="Acyl_Trfase/lysoPLipase"/>
</dbReference>
<feature type="domain" description="Ketosynthase family 3 (KS3)" evidence="7">
    <location>
        <begin position="4"/>
        <end position="403"/>
    </location>
</feature>
<dbReference type="InterPro" id="IPR016039">
    <property type="entry name" value="Thiolase-like"/>
</dbReference>
<dbReference type="InterPro" id="IPR049551">
    <property type="entry name" value="PKS_DH_C"/>
</dbReference>
<dbReference type="InterPro" id="IPR036291">
    <property type="entry name" value="NAD(P)-bd_dom_sf"/>
</dbReference>
<feature type="active site" description="Proton donor; for dehydratase activity" evidence="5">
    <location>
        <position position="4778"/>
    </location>
</feature>
<dbReference type="Pfam" id="PF00698">
    <property type="entry name" value="Acyl_transf_1"/>
    <property type="match status" value="4"/>
</dbReference>
<keyword evidence="4" id="KW-0012">Acyltransferase</keyword>
<gene>
    <name evidence="9" type="ORF">ACFSVL_32220</name>
</gene>
<dbReference type="RefSeq" id="WP_378309493.1">
    <property type="nucleotide sequence ID" value="NZ_JBHUKS010000026.1"/>
</dbReference>
<dbReference type="SUPFAM" id="SSF52151">
    <property type="entry name" value="FabD/lysophospholipase-like"/>
    <property type="match status" value="4"/>
</dbReference>
<dbReference type="CDD" id="cd08952">
    <property type="entry name" value="KR_1_SDR_x"/>
    <property type="match status" value="1"/>
</dbReference>
<evidence type="ECO:0000259" key="7">
    <source>
        <dbReference type="PROSITE" id="PS52004"/>
    </source>
</evidence>
<dbReference type="Pfam" id="PF00550">
    <property type="entry name" value="PP-binding"/>
    <property type="match status" value="4"/>
</dbReference>